<dbReference type="KEGG" id="vko:123030872"/>
<dbReference type="PROSITE" id="PS50221">
    <property type="entry name" value="GAIN_B"/>
    <property type="match status" value="1"/>
</dbReference>
<feature type="domain" description="Ig-like" evidence="16">
    <location>
        <begin position="477"/>
        <end position="573"/>
    </location>
</feature>
<name>A0A8D2L7F6_VARKO</name>
<dbReference type="GO" id="GO:0004930">
    <property type="term" value="F:G protein-coupled receptor activity"/>
    <property type="evidence" value="ECO:0007669"/>
    <property type="project" value="InterPro"/>
</dbReference>
<feature type="domain" description="GAIN-B" evidence="14">
    <location>
        <begin position="844"/>
        <end position="1009"/>
    </location>
</feature>
<evidence type="ECO:0000313" key="17">
    <source>
        <dbReference type="Ensembl" id="ENSVKKP00000017978.1"/>
    </source>
</evidence>
<keyword evidence="4 11" id="KW-0812">Transmembrane</keyword>
<dbReference type="PROSITE" id="PS50261">
    <property type="entry name" value="G_PROTEIN_RECEP_F2_4"/>
    <property type="match status" value="1"/>
</dbReference>
<dbReference type="OrthoDB" id="10040049at2759"/>
<evidence type="ECO:0000256" key="1">
    <source>
        <dbReference type="ARBA" id="ARBA00004651"/>
    </source>
</evidence>
<dbReference type="CTD" id="221395"/>
<dbReference type="InterPro" id="IPR000203">
    <property type="entry name" value="GPS"/>
</dbReference>
<dbReference type="InterPro" id="IPR007110">
    <property type="entry name" value="Ig-like_dom"/>
</dbReference>
<dbReference type="GeneID" id="123030872"/>
<comment type="similarity">
    <text evidence="2">Belongs to the G-protein coupled receptor 2 family. Adhesion G-protein coupled receptor (ADGR) subfamily.</text>
</comment>
<dbReference type="GO" id="GO:0007166">
    <property type="term" value="P:cell surface receptor signaling pathway"/>
    <property type="evidence" value="ECO:0007669"/>
    <property type="project" value="InterPro"/>
</dbReference>
<evidence type="ECO:0000256" key="8">
    <source>
        <dbReference type="ARBA" id="ARBA00023157"/>
    </source>
</evidence>
<feature type="chain" id="PRO_5034123603" evidence="12">
    <location>
        <begin position="24"/>
        <end position="1348"/>
    </location>
</feature>
<dbReference type="Ensembl" id="ENSVKKT00000018433.1">
    <property type="protein sequence ID" value="ENSVKKP00000017978.1"/>
    <property type="gene ID" value="ENSVKKG00000012280.1"/>
</dbReference>
<keyword evidence="5 12" id="KW-0732">Signal</keyword>
<dbReference type="GO" id="GO:0005886">
    <property type="term" value="C:plasma membrane"/>
    <property type="evidence" value="ECO:0007669"/>
    <property type="project" value="UniProtKB-SubCell"/>
</dbReference>
<keyword evidence="6 11" id="KW-1133">Transmembrane helix</keyword>
<dbReference type="OMA" id="RIAYMRH"/>
<feature type="domain" description="G-protein coupled receptors family 2 profile 2" evidence="15">
    <location>
        <begin position="1014"/>
        <end position="1272"/>
    </location>
</feature>
<dbReference type="InterPro" id="IPR057400">
    <property type="entry name" value="ADGRF3/5_N"/>
</dbReference>
<dbReference type="InterPro" id="IPR000832">
    <property type="entry name" value="GPCR_2_secretin-like"/>
</dbReference>
<dbReference type="InterPro" id="IPR051587">
    <property type="entry name" value="Adhesion_GPCR"/>
</dbReference>
<gene>
    <name evidence="17" type="primary">ADGRF5</name>
</gene>
<dbReference type="Gene3D" id="2.60.220.50">
    <property type="match status" value="1"/>
</dbReference>
<feature type="region of interest" description="Disordered" evidence="10">
    <location>
        <begin position="1328"/>
        <end position="1348"/>
    </location>
</feature>
<evidence type="ECO:0000259" key="14">
    <source>
        <dbReference type="PROSITE" id="PS50221"/>
    </source>
</evidence>
<dbReference type="FunFam" id="1.20.1070.10:FF:000058">
    <property type="entry name" value="Adhesion G protein-coupled receptor F5"/>
    <property type="match status" value="1"/>
</dbReference>
<dbReference type="Pfam" id="PF01825">
    <property type="entry name" value="GPS"/>
    <property type="match status" value="1"/>
</dbReference>
<feature type="transmembrane region" description="Helical" evidence="11">
    <location>
        <begin position="1173"/>
        <end position="1197"/>
    </location>
</feature>
<dbReference type="InterPro" id="IPR046338">
    <property type="entry name" value="GAIN_dom_sf"/>
</dbReference>
<dbReference type="GO" id="GO:0007189">
    <property type="term" value="P:adenylate cyclase-activating G protein-coupled receptor signaling pathway"/>
    <property type="evidence" value="ECO:0007669"/>
    <property type="project" value="TreeGrafter"/>
</dbReference>
<keyword evidence="18" id="KW-1185">Reference proteome</keyword>
<dbReference type="PANTHER" id="PTHR45813">
    <property type="entry name" value="IG-LIKE DOMAIN-CONTAINING PROTEIN"/>
    <property type="match status" value="1"/>
</dbReference>
<evidence type="ECO:0000256" key="10">
    <source>
        <dbReference type="SAM" id="MobiDB-lite"/>
    </source>
</evidence>
<sequence length="1348" mass="147956">MLFWRTMIFWTFMLVRRSSQGSADFDFGSLIHLPIYHKGGRKEENAPREMTRPKQQAVPLGTSPAEYTIAVEISFLDGSLQEAIRSYLSDLSFPLLVNVSEAAVHVSRINVTTVCNSAGTKNAHCYCGHGYGWPPTACKANPACSRTPAVSEESCHCAAQPLPLRTYCQLQPTDIPFTYVIKMSVRLDKPFEIALWDSTSPLFKKYKQDLEKAFTEGYTSLPGFRNVTVTGFRPGSTMVSYEITAAKNIPVENATQKVADALDPSYKLVPASFAKEILGEVNFSISPENIFEGDTVKMTCESALSSTNATWYLSGSVVSSSSRHSITAGFAAGKSTTTLKITSIKLNEAGDYSCTFLKKGIDLSSIYKAVGNITVSQIKVVPSDNVSIVCNGESKTLSCCTESNIQLFTSYWKSHGAINISGSTTSTHNCTTYLLQANESQCPADKSGTKTDYMCELNTTYGARSSKVISVTYFRLAKVTMSASRNGHVSEGHGFSLTCLSDVSNYDKVTWKIQRGNSTTHVDSIWYSTRKTLKGAESVLTGAAATRDWNGTYTCTFFQSFLNSSASMQFEVHPLPLKHEIIRDPIDASVPCPGTQVLKCCTSKLEHYTVSFYAPGWPSAIQAEKREEGSFNCYHQTLTVTEAYCDSTQQVSQVHCEFTNQIDVTVKSSPMTLHLIPVKLAICNSSKVGVGKDGAVIVKPCLHLMGTSGPVRGSITYKCHHAKWDVAENNCLTAPVNDLLSSAETLVSDPELNQNLPMYLERLNRTIKEQQENISTSTANLKAVVEILNLVSVIPIDAKQKPMENFLSAVDTIINSSVETWKNFKNGSSQLLDSVQKFSQSLRPVNNTIPPIIKDNLQLKGAVVGNGNVSDFSKSFTFSKLSSLSGSVLIDKGKIKFETAITIISVAYSTLGHIIPLYKTDEVINGLVISTVMNTSSQLGEDFQINMTFTKSKKSLNNPRCVFWNFSFSAGEGGWDDTGCESKENGDSVTCSCNHLTSFSILMSPSHASPWAGLTYITYIGLSISILSLLVCIAIEFAVWKSVTKTRISCMRHVCILNIAISLLIADICFITVAAMHDKNDKVDRHICTAVTFFIHFFYLCVFFWMLTLALMLFYHLVFILHNASKTTMKAVGFCLGYICPLVISAITIGITHPRDSYTQEGICLLSWKDSKALLALVIPAMTIVVINAIVTIVVIAKISRPSIGEKSISEEKSSLYRVSKSIGILTSMLGLTWGFGFATVFPESPTIFHILFTIFNAFQGLFILLCGTLWDRKVRETMLNKYSLSRWSSQHSKSISQGVSAPMLSISSPFSRTLNNLFGKAGKYEVSSTESPSLSSENTSKTYSLLS</sequence>
<evidence type="ECO:0000256" key="9">
    <source>
        <dbReference type="ARBA" id="ARBA00023180"/>
    </source>
</evidence>
<reference evidence="17" key="1">
    <citation type="submission" date="2025-08" db="UniProtKB">
        <authorList>
            <consortium name="Ensembl"/>
        </authorList>
    </citation>
    <scope>IDENTIFICATION</scope>
</reference>
<dbReference type="InterPro" id="IPR057244">
    <property type="entry name" value="GAIN_B"/>
</dbReference>
<feature type="transmembrane region" description="Helical" evidence="11">
    <location>
        <begin position="1131"/>
        <end position="1153"/>
    </location>
</feature>
<comment type="subcellular location">
    <subcellularLocation>
        <location evidence="1">Cell membrane</location>
        <topology evidence="1">Multi-pass membrane protein</topology>
    </subcellularLocation>
</comment>
<keyword evidence="8" id="KW-1015">Disulfide bond</keyword>
<dbReference type="Gene3D" id="2.60.40.10">
    <property type="entry name" value="Immunoglobulins"/>
    <property type="match status" value="2"/>
</dbReference>
<dbReference type="Proteomes" id="UP000694545">
    <property type="component" value="Unplaced"/>
</dbReference>
<dbReference type="SMART" id="SM00409">
    <property type="entry name" value="IG"/>
    <property type="match status" value="2"/>
</dbReference>
<evidence type="ECO:0000256" key="3">
    <source>
        <dbReference type="ARBA" id="ARBA00022475"/>
    </source>
</evidence>
<feature type="signal peptide" evidence="12">
    <location>
        <begin position="1"/>
        <end position="23"/>
    </location>
</feature>
<keyword evidence="9" id="KW-0325">Glycoprotein</keyword>
<evidence type="ECO:0000313" key="18">
    <source>
        <dbReference type="Proteomes" id="UP000694545"/>
    </source>
</evidence>
<feature type="transmembrane region" description="Helical" evidence="11">
    <location>
        <begin position="1223"/>
        <end position="1242"/>
    </location>
</feature>
<evidence type="ECO:0000256" key="11">
    <source>
        <dbReference type="SAM" id="Phobius"/>
    </source>
</evidence>
<protein>
    <submittedName>
        <fullName evidence="17">Adhesion G protein-coupled receptor F5</fullName>
    </submittedName>
</protein>
<feature type="domain" description="SEA" evidence="13">
    <location>
        <begin position="173"/>
        <end position="297"/>
    </location>
</feature>
<dbReference type="SUPFAM" id="SSF48726">
    <property type="entry name" value="Immunoglobulin"/>
    <property type="match status" value="2"/>
</dbReference>
<feature type="transmembrane region" description="Helical" evidence="11">
    <location>
        <begin position="1016"/>
        <end position="1043"/>
    </location>
</feature>
<evidence type="ECO:0000256" key="6">
    <source>
        <dbReference type="ARBA" id="ARBA00022989"/>
    </source>
</evidence>
<dbReference type="InterPro" id="IPR017981">
    <property type="entry name" value="GPCR_2-like_7TM"/>
</dbReference>
<feature type="transmembrane region" description="Helical" evidence="11">
    <location>
        <begin position="1097"/>
        <end position="1119"/>
    </location>
</feature>
<feature type="transmembrane region" description="Helical" evidence="11">
    <location>
        <begin position="1248"/>
        <end position="1271"/>
    </location>
</feature>
<dbReference type="Pfam" id="PF25387">
    <property type="entry name" value="ADGRF3_N"/>
    <property type="match status" value="1"/>
</dbReference>
<dbReference type="SUPFAM" id="SSF81321">
    <property type="entry name" value="Family A G protein-coupled receptor-like"/>
    <property type="match status" value="1"/>
</dbReference>
<evidence type="ECO:0000256" key="2">
    <source>
        <dbReference type="ARBA" id="ARBA00007343"/>
    </source>
</evidence>
<dbReference type="SMART" id="SM00303">
    <property type="entry name" value="GPS"/>
    <property type="match status" value="1"/>
</dbReference>
<dbReference type="PROSITE" id="PS50835">
    <property type="entry name" value="IG_LIKE"/>
    <property type="match status" value="3"/>
</dbReference>
<keyword evidence="3" id="KW-1003">Cell membrane</keyword>
<dbReference type="InterPro" id="IPR036179">
    <property type="entry name" value="Ig-like_dom_sf"/>
</dbReference>
<reference evidence="17" key="2">
    <citation type="submission" date="2025-09" db="UniProtKB">
        <authorList>
            <consortium name="Ensembl"/>
        </authorList>
    </citation>
    <scope>IDENTIFICATION</scope>
</reference>
<evidence type="ECO:0000259" key="13">
    <source>
        <dbReference type="PROSITE" id="PS50024"/>
    </source>
</evidence>
<feature type="transmembrane region" description="Helical" evidence="11">
    <location>
        <begin position="1055"/>
        <end position="1077"/>
    </location>
</feature>
<accession>A0A8D2L7F6</accession>
<dbReference type="RefSeq" id="XP_044301097.1">
    <property type="nucleotide sequence ID" value="XM_044445162.1"/>
</dbReference>
<feature type="domain" description="Ig-like" evidence="16">
    <location>
        <begin position="264"/>
        <end position="364"/>
    </location>
</feature>
<keyword evidence="7 11" id="KW-0472">Membrane</keyword>
<evidence type="ECO:0000256" key="5">
    <source>
        <dbReference type="ARBA" id="ARBA00022729"/>
    </source>
</evidence>
<dbReference type="PANTHER" id="PTHR45813:SF4">
    <property type="entry name" value="ADHESION G PROTEIN-COUPLED RECEPTOR F5"/>
    <property type="match status" value="1"/>
</dbReference>
<dbReference type="Pfam" id="PF00002">
    <property type="entry name" value="7tm_2"/>
    <property type="match status" value="1"/>
</dbReference>
<evidence type="ECO:0000256" key="4">
    <source>
        <dbReference type="ARBA" id="ARBA00022692"/>
    </source>
</evidence>
<evidence type="ECO:0000259" key="15">
    <source>
        <dbReference type="PROSITE" id="PS50261"/>
    </source>
</evidence>
<dbReference type="InterPro" id="IPR013783">
    <property type="entry name" value="Ig-like_fold"/>
</dbReference>
<dbReference type="Pfam" id="PF13927">
    <property type="entry name" value="Ig_3"/>
    <property type="match status" value="1"/>
</dbReference>
<feature type="domain" description="Ig-like" evidence="16">
    <location>
        <begin position="382"/>
        <end position="470"/>
    </location>
</feature>
<organism evidence="17 18">
    <name type="scientific">Varanus komodoensis</name>
    <name type="common">Komodo dragon</name>
    <dbReference type="NCBI Taxonomy" id="61221"/>
    <lineage>
        <taxon>Eukaryota</taxon>
        <taxon>Metazoa</taxon>
        <taxon>Chordata</taxon>
        <taxon>Craniata</taxon>
        <taxon>Vertebrata</taxon>
        <taxon>Euteleostomi</taxon>
        <taxon>Lepidosauria</taxon>
        <taxon>Squamata</taxon>
        <taxon>Bifurcata</taxon>
        <taxon>Unidentata</taxon>
        <taxon>Episquamata</taxon>
        <taxon>Toxicofera</taxon>
        <taxon>Anguimorpha</taxon>
        <taxon>Paleoanguimorpha</taxon>
        <taxon>Varanoidea</taxon>
        <taxon>Varanidae</taxon>
        <taxon>Varanus</taxon>
    </lineage>
</organism>
<dbReference type="PROSITE" id="PS50024">
    <property type="entry name" value="SEA"/>
    <property type="match status" value="1"/>
</dbReference>
<dbReference type="Gene3D" id="1.20.1070.10">
    <property type="entry name" value="Rhodopsin 7-helix transmembrane proteins"/>
    <property type="match status" value="1"/>
</dbReference>
<dbReference type="InterPro" id="IPR003599">
    <property type="entry name" value="Ig_sub"/>
</dbReference>
<dbReference type="InterPro" id="IPR000082">
    <property type="entry name" value="SEA_dom"/>
</dbReference>
<dbReference type="PRINTS" id="PR01695">
    <property type="entry name" value="IGHEPTARCPTR"/>
</dbReference>
<evidence type="ECO:0000256" key="7">
    <source>
        <dbReference type="ARBA" id="ARBA00023136"/>
    </source>
</evidence>
<evidence type="ECO:0000256" key="12">
    <source>
        <dbReference type="SAM" id="SignalP"/>
    </source>
</evidence>
<proteinExistence type="inferred from homology"/>
<evidence type="ECO:0000259" key="16">
    <source>
        <dbReference type="PROSITE" id="PS50835"/>
    </source>
</evidence>
<dbReference type="InterPro" id="IPR008078">
    <property type="entry name" value="GPCR_2_Ig-hepta-like_rcpt"/>
</dbReference>